<evidence type="ECO:0000256" key="13">
    <source>
        <dbReference type="HAMAP-Rule" id="MF_01810"/>
    </source>
</evidence>
<accession>A0ABV6BFH4</accession>
<comment type="caution">
    <text evidence="16">The sequence shown here is derived from an EMBL/GenBank/DDBJ whole genome shotgun (WGS) entry which is preliminary data.</text>
</comment>
<dbReference type="RefSeq" id="WP_377245851.1">
    <property type="nucleotide sequence ID" value="NZ_JBHLXP010000004.1"/>
</dbReference>
<evidence type="ECO:0000256" key="8">
    <source>
        <dbReference type="ARBA" id="ARBA00022989"/>
    </source>
</evidence>
<dbReference type="CDD" id="cd19961">
    <property type="entry name" value="EcYidC-like_peri"/>
    <property type="match status" value="1"/>
</dbReference>
<proteinExistence type="inferred from homology"/>
<comment type="subunit">
    <text evidence="13">Interacts with the Sec translocase complex via SecD. Specifically interacts with transmembrane segments of nascent integral membrane proteins during membrane integration.</text>
</comment>
<dbReference type="NCBIfam" id="TIGR03593">
    <property type="entry name" value="yidC_nterm"/>
    <property type="match status" value="1"/>
</dbReference>
<evidence type="ECO:0000256" key="12">
    <source>
        <dbReference type="ARBA" id="ARBA00033342"/>
    </source>
</evidence>
<name>A0ABV6BFH4_9GAMM</name>
<comment type="function">
    <text evidence="13">Required for the insertion and/or proper folding and/or complex formation of integral membrane proteins into the membrane. Involved in integration of membrane proteins that insert both dependently and independently of the Sec translocase complex, as well as at least some lipoproteins. Aids folding of multispanning membrane proteins.</text>
</comment>
<dbReference type="PANTHER" id="PTHR12428:SF65">
    <property type="entry name" value="CYTOCHROME C OXIDASE ASSEMBLY PROTEIN COX18, MITOCHONDRIAL"/>
    <property type="match status" value="1"/>
</dbReference>
<keyword evidence="4 13" id="KW-0813">Transport</keyword>
<protein>
    <recommendedName>
        <fullName evidence="3 13">Membrane protein insertase YidC</fullName>
    </recommendedName>
    <alternativeName>
        <fullName evidence="12 13">Foldase YidC</fullName>
    </alternativeName>
    <alternativeName>
        <fullName evidence="11 13">Membrane integrase YidC</fullName>
    </alternativeName>
    <alternativeName>
        <fullName evidence="13">Membrane protein YidC</fullName>
    </alternativeName>
</protein>
<feature type="transmembrane region" description="Helical" evidence="13">
    <location>
        <begin position="355"/>
        <end position="374"/>
    </location>
</feature>
<feature type="domain" description="Membrane insertase YidC N-terminal" evidence="15">
    <location>
        <begin position="72"/>
        <end position="344"/>
    </location>
</feature>
<organism evidence="16 17">
    <name type="scientific">Rheinheimera tilapiae</name>
    <dbReference type="NCBI Taxonomy" id="875043"/>
    <lineage>
        <taxon>Bacteria</taxon>
        <taxon>Pseudomonadati</taxon>
        <taxon>Pseudomonadota</taxon>
        <taxon>Gammaproteobacteria</taxon>
        <taxon>Chromatiales</taxon>
        <taxon>Chromatiaceae</taxon>
        <taxon>Rheinheimera</taxon>
    </lineage>
</organism>
<evidence type="ECO:0000256" key="11">
    <source>
        <dbReference type="ARBA" id="ARBA00033245"/>
    </source>
</evidence>
<comment type="similarity">
    <text evidence="2 13">Belongs to the OXA1/ALB3/YidC family. Type 1 subfamily.</text>
</comment>
<dbReference type="InterPro" id="IPR028055">
    <property type="entry name" value="YidC/Oxa/ALB_C"/>
</dbReference>
<dbReference type="PRINTS" id="PR01900">
    <property type="entry name" value="YIDCPROTEIN"/>
</dbReference>
<evidence type="ECO:0000259" key="15">
    <source>
        <dbReference type="Pfam" id="PF14849"/>
    </source>
</evidence>
<evidence type="ECO:0000256" key="2">
    <source>
        <dbReference type="ARBA" id="ARBA00010527"/>
    </source>
</evidence>
<dbReference type="Pfam" id="PF02096">
    <property type="entry name" value="60KD_IMP"/>
    <property type="match status" value="1"/>
</dbReference>
<evidence type="ECO:0000256" key="7">
    <source>
        <dbReference type="ARBA" id="ARBA00022927"/>
    </source>
</evidence>
<evidence type="ECO:0000259" key="14">
    <source>
        <dbReference type="Pfam" id="PF02096"/>
    </source>
</evidence>
<dbReference type="PANTHER" id="PTHR12428">
    <property type="entry name" value="OXA1"/>
    <property type="match status" value="1"/>
</dbReference>
<dbReference type="CDD" id="cd20070">
    <property type="entry name" value="5TM_YidC_Alb3"/>
    <property type="match status" value="1"/>
</dbReference>
<evidence type="ECO:0000256" key="1">
    <source>
        <dbReference type="ARBA" id="ARBA00004429"/>
    </source>
</evidence>
<evidence type="ECO:0000256" key="3">
    <source>
        <dbReference type="ARBA" id="ARBA00015325"/>
    </source>
</evidence>
<dbReference type="InterPro" id="IPR019998">
    <property type="entry name" value="Membr_insert_YidC"/>
</dbReference>
<dbReference type="NCBIfam" id="TIGR03592">
    <property type="entry name" value="yidC_oxa1_cterm"/>
    <property type="match status" value="1"/>
</dbReference>
<evidence type="ECO:0000256" key="6">
    <source>
        <dbReference type="ARBA" id="ARBA00022692"/>
    </source>
</evidence>
<sequence length="546" mass="61321">MESQRSLLVIAFAIVSFFLWQDWQKDYGPKPVVPAQTAINSPNASAEPQLSASGPLSNTTSTTAAVTEGKVIEVNTDVLNVKIDTRGGDIVGLVLPKYTLSLEDNTPYPLMRQLNGFNYTAQSGLLGDGPDEKRTAKPVYSVTQDKFALADGQTELNVSLKLEHNGLQIEKRYTFSAGKYDVRVDYIVTNTSTGSKVIQPYHYLAQTIENGKDGNMMMPVYRGGAYSTSEQRYEKFAFEDMQDQNLDLATKGGWVSMLEHYFVSAWVPQAEEQNQLFSLVNNNEGIIGVRGPQSSIAAGESKTLTATFYAGPKDQASLAAIAHGLDLTVDYGWLWFISQPLFWLLQQIHNLVSNWGVAIIAITLLIKLAMFPLTKAQYEGMAKMRNLKPKIDELQARYKDDKQKMGPAMMELYRKEKVNPMGGCLPMLIQMPIFLALYFVFVESIELRQAPFIFWIKDLSVMDPYLVLPILYIVSMYAMQKLTPVTVTDPMQQKIMLWMPVVFGLFFIIFPSGLVLYWVVSNLISLAQMLYIYKGMEKKGLHVRNA</sequence>
<reference evidence="16 17" key="1">
    <citation type="submission" date="2024-09" db="EMBL/GenBank/DDBJ databases">
        <authorList>
            <person name="Sun Q."/>
            <person name="Mori K."/>
        </authorList>
    </citation>
    <scope>NUCLEOTIDE SEQUENCE [LARGE SCALE GENOMIC DNA]</scope>
    <source>
        <strain evidence="16 17">KCTC 23315</strain>
    </source>
</reference>
<keyword evidence="5 13" id="KW-1003">Cell membrane</keyword>
<keyword evidence="7 13" id="KW-0653">Protein transport</keyword>
<dbReference type="InterPro" id="IPR038221">
    <property type="entry name" value="YidC_periplasmic_sf"/>
</dbReference>
<evidence type="ECO:0000256" key="5">
    <source>
        <dbReference type="ARBA" id="ARBA00022475"/>
    </source>
</evidence>
<dbReference type="HAMAP" id="MF_01810">
    <property type="entry name" value="YidC_type1"/>
    <property type="match status" value="1"/>
</dbReference>
<feature type="domain" description="Membrane insertase YidC/Oxa/ALB C-terminal" evidence="14">
    <location>
        <begin position="355"/>
        <end position="534"/>
    </location>
</feature>
<gene>
    <name evidence="13 16" type="primary">yidC</name>
    <name evidence="16" type="ORF">ACFFJP_15115</name>
</gene>
<feature type="transmembrane region" description="Helical" evidence="13">
    <location>
        <begin position="452"/>
        <end position="474"/>
    </location>
</feature>
<comment type="subcellular location">
    <subcellularLocation>
        <location evidence="1">Cell inner membrane</location>
        <topology evidence="1">Multi-pass membrane protein</topology>
    </subcellularLocation>
    <subcellularLocation>
        <location evidence="13">Cell membrane</location>
        <topology evidence="13">Multi-pass membrane protein</topology>
    </subcellularLocation>
</comment>
<keyword evidence="8 13" id="KW-1133">Transmembrane helix</keyword>
<evidence type="ECO:0000256" key="9">
    <source>
        <dbReference type="ARBA" id="ARBA00023136"/>
    </source>
</evidence>
<evidence type="ECO:0000256" key="10">
    <source>
        <dbReference type="ARBA" id="ARBA00023186"/>
    </source>
</evidence>
<dbReference type="PRINTS" id="PR00701">
    <property type="entry name" value="60KDINNERMP"/>
</dbReference>
<dbReference type="NCBIfam" id="NF002352">
    <property type="entry name" value="PRK01318.1-3"/>
    <property type="match status" value="1"/>
</dbReference>
<keyword evidence="10 13" id="KW-0143">Chaperone</keyword>
<evidence type="ECO:0000313" key="17">
    <source>
        <dbReference type="Proteomes" id="UP001589813"/>
    </source>
</evidence>
<evidence type="ECO:0000313" key="16">
    <source>
        <dbReference type="EMBL" id="MFC0049626.1"/>
    </source>
</evidence>
<dbReference type="InterPro" id="IPR028053">
    <property type="entry name" value="Membr_insert_YidC_N"/>
</dbReference>
<keyword evidence="6 13" id="KW-0812">Transmembrane</keyword>
<dbReference type="Pfam" id="PF14849">
    <property type="entry name" value="YidC_periplas"/>
    <property type="match status" value="1"/>
</dbReference>
<keyword evidence="17" id="KW-1185">Reference proteome</keyword>
<feature type="transmembrane region" description="Helical" evidence="13">
    <location>
        <begin position="495"/>
        <end position="520"/>
    </location>
</feature>
<dbReference type="Proteomes" id="UP001589813">
    <property type="component" value="Unassembled WGS sequence"/>
</dbReference>
<dbReference type="EMBL" id="JBHLXP010000004">
    <property type="protein sequence ID" value="MFC0049626.1"/>
    <property type="molecule type" value="Genomic_DNA"/>
</dbReference>
<keyword evidence="9 13" id="KW-0472">Membrane</keyword>
<evidence type="ECO:0000256" key="4">
    <source>
        <dbReference type="ARBA" id="ARBA00022448"/>
    </source>
</evidence>
<feature type="transmembrane region" description="Helical" evidence="13">
    <location>
        <begin position="418"/>
        <end position="440"/>
    </location>
</feature>
<dbReference type="InterPro" id="IPR001708">
    <property type="entry name" value="YidC/ALB3/OXA1/COX18"/>
</dbReference>
<dbReference type="Gene3D" id="2.70.98.90">
    <property type="match status" value="1"/>
</dbReference>
<dbReference type="InterPro" id="IPR047196">
    <property type="entry name" value="YidC_ALB_C"/>
</dbReference>